<feature type="binding site" evidence="7">
    <location>
        <position position="218"/>
    </location>
    <ligand>
        <name>Zn(2+)</name>
        <dbReference type="ChEBI" id="CHEBI:29105"/>
        <label>2</label>
    </ligand>
</feature>
<feature type="domain" description="Peptidase M20 dimerisation" evidence="8">
    <location>
        <begin position="301"/>
        <end position="451"/>
    </location>
</feature>
<evidence type="ECO:0000256" key="6">
    <source>
        <dbReference type="PIRSR" id="PIRSR037217-1"/>
    </source>
</evidence>
<dbReference type="SUPFAM" id="SSF55031">
    <property type="entry name" value="Bacterial exopeptidase dimerisation domain"/>
    <property type="match status" value="1"/>
</dbReference>
<evidence type="ECO:0000259" key="8">
    <source>
        <dbReference type="Pfam" id="PF07687"/>
    </source>
</evidence>
<keyword evidence="3 7" id="KW-0479">Metal-binding</keyword>
<dbReference type="Gene3D" id="3.40.630.10">
    <property type="entry name" value="Zn peptidases"/>
    <property type="match status" value="1"/>
</dbReference>
<dbReference type="SUPFAM" id="SSF53187">
    <property type="entry name" value="Zn-dependent exopeptidases"/>
    <property type="match status" value="1"/>
</dbReference>
<evidence type="ECO:0000256" key="4">
    <source>
        <dbReference type="ARBA" id="ARBA00022801"/>
    </source>
</evidence>
<dbReference type="InterPro" id="IPR001261">
    <property type="entry name" value="ArgE/DapE_CS"/>
</dbReference>
<feature type="binding site" evidence="7">
    <location>
        <position position="561"/>
    </location>
    <ligand>
        <name>Zn(2+)</name>
        <dbReference type="ChEBI" id="CHEBI:29105"/>
        <label>1</label>
    </ligand>
</feature>
<dbReference type="InterPro" id="IPR047177">
    <property type="entry name" value="Pept_M20A"/>
</dbReference>
<dbReference type="EMBL" id="LN483332">
    <property type="protein sequence ID" value="CED85327.1"/>
    <property type="molecule type" value="Genomic_DNA"/>
</dbReference>
<keyword evidence="2" id="KW-0645">Protease</keyword>
<dbReference type="GO" id="GO:0000328">
    <property type="term" value="C:fungal-type vacuole lumen"/>
    <property type="evidence" value="ECO:0007669"/>
    <property type="project" value="TreeGrafter"/>
</dbReference>
<dbReference type="Pfam" id="PF01546">
    <property type="entry name" value="Peptidase_M20"/>
    <property type="match status" value="1"/>
</dbReference>
<dbReference type="InterPro" id="IPR002933">
    <property type="entry name" value="Peptidase_M20"/>
</dbReference>
<evidence type="ECO:0000256" key="1">
    <source>
        <dbReference type="ARBA" id="ARBA00006247"/>
    </source>
</evidence>
<feature type="active site" description="Proton acceptor" evidence="6">
    <location>
        <position position="252"/>
    </location>
</feature>
<feature type="binding site" evidence="7">
    <location>
        <position position="183"/>
    </location>
    <ligand>
        <name>Zn(2+)</name>
        <dbReference type="ChEBI" id="CHEBI:29105"/>
        <label>2</label>
    </ligand>
</feature>
<dbReference type="PIRSF" id="PIRSF037217">
    <property type="entry name" value="Carboxypeptidase_S"/>
    <property type="match status" value="1"/>
</dbReference>
<dbReference type="InterPro" id="IPR036264">
    <property type="entry name" value="Bact_exopeptidase_dim_dom"/>
</dbReference>
<dbReference type="CDD" id="cd05674">
    <property type="entry name" value="M20_yscS"/>
    <property type="match status" value="1"/>
</dbReference>
<dbReference type="InterPro" id="IPR011650">
    <property type="entry name" value="Peptidase_M20_dimer"/>
</dbReference>
<dbReference type="InterPro" id="IPR017141">
    <property type="entry name" value="Pept_M20_carboxypep"/>
</dbReference>
<evidence type="ECO:0000256" key="3">
    <source>
        <dbReference type="ARBA" id="ARBA00022723"/>
    </source>
</evidence>
<dbReference type="Gene3D" id="1.10.150.900">
    <property type="match status" value="1"/>
</dbReference>
<dbReference type="PANTHER" id="PTHR45962">
    <property type="entry name" value="N-FATTY-ACYL-AMINO ACID SYNTHASE/HYDROLASE PM20D1"/>
    <property type="match status" value="1"/>
</dbReference>
<dbReference type="GO" id="GO:0046872">
    <property type="term" value="F:metal ion binding"/>
    <property type="evidence" value="ECO:0007669"/>
    <property type="project" value="UniProtKB-KW"/>
</dbReference>
<evidence type="ECO:0000256" key="5">
    <source>
        <dbReference type="ARBA" id="ARBA00022833"/>
    </source>
</evidence>
<name>A0A0F7ST41_PHARH</name>
<sequence>MSSIEPISEKAAAPIPLPTSSRPTPTTYTPLRRALLITGTLLLLPVAHHTFSNFTDNTPSIALSGPAVSNACVQAPAVPYISDTARSDFIFENDTFKAKEVERFLGAIRIPTQSYDDMTNAKFEEGEGYDVRFDGFKKLHAYLEETYPLIYEKTTLANPHRFNLVYTLRGSEPKLKPLVLTAHQDVVPAPDSTLDRWTYPPFKGVFDGEYIWGRGSSDCKNSLIAIMTALEHRLEQGWKNRRTLVLAFGFDEEIGGPQGASAIGKHLLDTYGPNGVAMLVDEGGSGVEEKYGKLWILPGTAEKGNVSPAILVETEGGHSSTPSVHTGIGILSRIVASVEDANLFPPTLHTSSPVYGYMNCVATHGVPSLVPSWLKKGLQGKQTQKALDKLAAAYAEVRGRMAGEFLVRTSKAVTLISGGHKLNALPESARAVFNSRIDFSQSPETVLDIYTDSILPTAEAYNFTLISFNKTVLHEGSDGTIRIDIQGDDPLAPAPLTPVHGQAWDLFGWASRRVFEKDGEDEVIVSPSAATGNTDTKWYWDLTKNIYRFVPRRIGTSFAAHTVDEKILFKTHLEGLAWYHELILLFDDIKTDEGF</sequence>
<evidence type="ECO:0000313" key="9">
    <source>
        <dbReference type="EMBL" id="CED85327.1"/>
    </source>
</evidence>
<accession>A0A0F7ST41</accession>
<reference evidence="9" key="1">
    <citation type="submission" date="2014-08" db="EMBL/GenBank/DDBJ databases">
        <authorList>
            <person name="Sharma Rahul"/>
            <person name="Thines Marco"/>
        </authorList>
    </citation>
    <scope>NUCLEOTIDE SEQUENCE</scope>
</reference>
<feature type="binding site" evidence="7">
    <location>
        <position position="281"/>
    </location>
    <ligand>
        <name>Zn(2+)</name>
        <dbReference type="ChEBI" id="CHEBI:29105"/>
        <label>2</label>
    </ligand>
</feature>
<keyword evidence="4" id="KW-0378">Hydrolase</keyword>
<evidence type="ECO:0000256" key="2">
    <source>
        <dbReference type="ARBA" id="ARBA00022670"/>
    </source>
</evidence>
<dbReference type="GO" id="GO:0051603">
    <property type="term" value="P:proteolysis involved in protein catabolic process"/>
    <property type="evidence" value="ECO:0007669"/>
    <property type="project" value="TreeGrafter"/>
</dbReference>
<feature type="active site" evidence="6">
    <location>
        <position position="185"/>
    </location>
</feature>
<keyword evidence="5 7" id="KW-0862">Zinc</keyword>
<feature type="binding site" evidence="7">
    <location>
        <position position="218"/>
    </location>
    <ligand>
        <name>Zn(2+)</name>
        <dbReference type="ChEBI" id="CHEBI:29105"/>
        <label>1</label>
    </ligand>
</feature>
<proteinExistence type="inferred from homology"/>
<evidence type="ECO:0000256" key="7">
    <source>
        <dbReference type="PIRSR" id="PIRSR037217-2"/>
    </source>
</evidence>
<keyword evidence="9" id="KW-0121">Carboxypeptidase</keyword>
<protein>
    <submittedName>
        <fullName evidence="9">Carboxypeptidase s</fullName>
    </submittedName>
</protein>
<dbReference type="GO" id="GO:0004181">
    <property type="term" value="F:metallocarboxypeptidase activity"/>
    <property type="evidence" value="ECO:0007669"/>
    <property type="project" value="InterPro"/>
</dbReference>
<dbReference type="PROSITE" id="PS00759">
    <property type="entry name" value="ARGE_DAPE_CPG2_2"/>
    <property type="match status" value="1"/>
</dbReference>
<dbReference type="AlphaFoldDB" id="A0A0F7ST41"/>
<dbReference type="Pfam" id="PF07687">
    <property type="entry name" value="M20_dimer"/>
    <property type="match status" value="1"/>
</dbReference>
<feature type="binding site" evidence="7">
    <location>
        <position position="253"/>
    </location>
    <ligand>
        <name>Zn(2+)</name>
        <dbReference type="ChEBI" id="CHEBI:29105"/>
        <label>1</label>
    </ligand>
</feature>
<organism evidence="9">
    <name type="scientific">Phaffia rhodozyma</name>
    <name type="common">Yeast</name>
    <name type="synonym">Xanthophyllomyces dendrorhous</name>
    <dbReference type="NCBI Taxonomy" id="264483"/>
    <lineage>
        <taxon>Eukaryota</taxon>
        <taxon>Fungi</taxon>
        <taxon>Dikarya</taxon>
        <taxon>Basidiomycota</taxon>
        <taxon>Agaricomycotina</taxon>
        <taxon>Tremellomycetes</taxon>
        <taxon>Cystofilobasidiales</taxon>
        <taxon>Mrakiaceae</taxon>
        <taxon>Phaffia</taxon>
    </lineage>
</organism>
<dbReference type="PANTHER" id="PTHR45962:SF1">
    <property type="entry name" value="N-FATTY-ACYL-AMINO ACID SYNTHASE_HYDROLASE PM20D1"/>
    <property type="match status" value="1"/>
</dbReference>
<comment type="similarity">
    <text evidence="1">Belongs to the peptidase M20A family.</text>
</comment>